<name>A0A7W9EGJ4_9SPHN</name>
<evidence type="ECO:0000313" key="1">
    <source>
        <dbReference type="EMBL" id="MBB5696989.1"/>
    </source>
</evidence>
<dbReference type="AlphaFoldDB" id="A0A7W9EGJ4"/>
<dbReference type="RefSeq" id="WP_184023566.1">
    <property type="nucleotide sequence ID" value="NZ_JACIJJ010000001.1"/>
</dbReference>
<sequence>MRIVTSAEARANLDAAARALDCSHTMCSRAIGRGDGYIGRHIREGVPALLSDRDARTIADFLGTDARLFGVIMPPKVKSAPALPWWREPMPL</sequence>
<dbReference type="Proteomes" id="UP000557739">
    <property type="component" value="Unassembled WGS sequence"/>
</dbReference>
<accession>A0A7W9EGJ4</accession>
<reference evidence="1 2" key="1">
    <citation type="submission" date="2020-08" db="EMBL/GenBank/DDBJ databases">
        <title>Genomic Encyclopedia of Type Strains, Phase IV (KMG-IV): sequencing the most valuable type-strain genomes for metagenomic binning, comparative biology and taxonomic classification.</title>
        <authorList>
            <person name="Goeker M."/>
        </authorList>
    </citation>
    <scope>NUCLEOTIDE SEQUENCE [LARGE SCALE GENOMIC DNA]</scope>
    <source>
        <strain evidence="1 2">DSM 27244</strain>
    </source>
</reference>
<gene>
    <name evidence="1" type="ORF">FHR19_000314</name>
</gene>
<proteinExistence type="predicted"/>
<keyword evidence="2" id="KW-1185">Reference proteome</keyword>
<evidence type="ECO:0000313" key="2">
    <source>
        <dbReference type="Proteomes" id="UP000557739"/>
    </source>
</evidence>
<organism evidence="1 2">
    <name type="scientific">Sphingomonas yantingensis</name>
    <dbReference type="NCBI Taxonomy" id="1241761"/>
    <lineage>
        <taxon>Bacteria</taxon>
        <taxon>Pseudomonadati</taxon>
        <taxon>Pseudomonadota</taxon>
        <taxon>Alphaproteobacteria</taxon>
        <taxon>Sphingomonadales</taxon>
        <taxon>Sphingomonadaceae</taxon>
        <taxon>Sphingomonas</taxon>
    </lineage>
</organism>
<protein>
    <submittedName>
        <fullName evidence="1">Uncharacterized protein</fullName>
    </submittedName>
</protein>
<comment type="caution">
    <text evidence="1">The sequence shown here is derived from an EMBL/GenBank/DDBJ whole genome shotgun (WGS) entry which is preliminary data.</text>
</comment>
<dbReference type="EMBL" id="JACIJJ010000001">
    <property type="protein sequence ID" value="MBB5696989.1"/>
    <property type="molecule type" value="Genomic_DNA"/>
</dbReference>